<dbReference type="Gene3D" id="3.40.50.300">
    <property type="entry name" value="P-loop containing nucleotide triphosphate hydrolases"/>
    <property type="match status" value="1"/>
</dbReference>
<evidence type="ECO:0000313" key="7">
    <source>
        <dbReference type="Proteomes" id="UP000078250"/>
    </source>
</evidence>
<dbReference type="SUPFAM" id="SSF52540">
    <property type="entry name" value="P-loop containing nucleoside triphosphate hydrolases"/>
    <property type="match status" value="1"/>
</dbReference>
<dbReference type="EMBL" id="LXEV01000036">
    <property type="protein sequence ID" value="OAT44949.1"/>
    <property type="molecule type" value="Genomic_DNA"/>
</dbReference>
<evidence type="ECO:0000256" key="2">
    <source>
        <dbReference type="ARBA" id="ARBA00022448"/>
    </source>
</evidence>
<dbReference type="GO" id="GO:0005524">
    <property type="term" value="F:ATP binding"/>
    <property type="evidence" value="ECO:0007669"/>
    <property type="project" value="UniProtKB-KW"/>
</dbReference>
<evidence type="ECO:0000256" key="1">
    <source>
        <dbReference type="ARBA" id="ARBA00005417"/>
    </source>
</evidence>
<comment type="caution">
    <text evidence="6">The sequence shown here is derived from an EMBL/GenBank/DDBJ whole genome shotgun (WGS) entry which is preliminary data.</text>
</comment>
<dbReference type="InterPro" id="IPR003439">
    <property type="entry name" value="ABC_transporter-like_ATP-bd"/>
</dbReference>
<sequence>MIIAKADQLAIGYKNKALITNLSFSIKQGQIICLLGANGCGKTTLMRTLLGLLPAISGSITIANKSLTEWSPTELAKVIAYVPQASHIPFAFNVIDMVIMGRGAHLSFFSMPNKQDRAMAMETLEMLSLSHLANRTFDTLSGGEKQMVLIARALVQKPQLLVMDEPAASLDFGNQIKLLTQVKALKQLGISVFMSTHHPQHAAILADDVILLTPHTQVLQDSPTILLTPDNLAHLYGVKPTDIQAHFHAYSDNKNRI</sequence>
<gene>
    <name evidence="6" type="ORF">M997_3315</name>
</gene>
<dbReference type="GO" id="GO:0016887">
    <property type="term" value="F:ATP hydrolysis activity"/>
    <property type="evidence" value="ECO:0007669"/>
    <property type="project" value="InterPro"/>
</dbReference>
<proteinExistence type="inferred from homology"/>
<dbReference type="InterPro" id="IPR003593">
    <property type="entry name" value="AAA+_ATPase"/>
</dbReference>
<feature type="domain" description="ABC transporter" evidence="5">
    <location>
        <begin position="4"/>
        <end position="239"/>
    </location>
</feature>
<keyword evidence="3" id="KW-0547">Nucleotide-binding</keyword>
<dbReference type="PANTHER" id="PTHR42734">
    <property type="entry name" value="METAL TRANSPORT SYSTEM ATP-BINDING PROTEIN TM_0124-RELATED"/>
    <property type="match status" value="1"/>
</dbReference>
<name>A0AAJ3HPT3_PROHU</name>
<evidence type="ECO:0000313" key="6">
    <source>
        <dbReference type="EMBL" id="OAT44949.1"/>
    </source>
</evidence>
<dbReference type="InterPro" id="IPR050153">
    <property type="entry name" value="Metal_Ion_Import_ABC"/>
</dbReference>
<dbReference type="PROSITE" id="PS00211">
    <property type="entry name" value="ABC_TRANSPORTER_1"/>
    <property type="match status" value="1"/>
</dbReference>
<dbReference type="PROSITE" id="PS50893">
    <property type="entry name" value="ABC_TRANSPORTER_2"/>
    <property type="match status" value="1"/>
</dbReference>
<dbReference type="EC" id="3.6.1.15" evidence="6"/>
<dbReference type="Proteomes" id="UP000078250">
    <property type="component" value="Unassembled WGS sequence"/>
</dbReference>
<dbReference type="InterPro" id="IPR027417">
    <property type="entry name" value="P-loop_NTPase"/>
</dbReference>
<dbReference type="FunFam" id="3.40.50.300:FF:000134">
    <property type="entry name" value="Iron-enterobactin ABC transporter ATP-binding protein"/>
    <property type="match status" value="1"/>
</dbReference>
<dbReference type="SMART" id="SM00382">
    <property type="entry name" value="AAA"/>
    <property type="match status" value="1"/>
</dbReference>
<dbReference type="CDD" id="cd03214">
    <property type="entry name" value="ABC_Iron-Siderophores_B12_Hemin"/>
    <property type="match status" value="1"/>
</dbReference>
<protein>
    <submittedName>
        <fullName evidence="6">ATP-binding component of an ABC superfamily hemin transporter</fullName>
        <ecNumber evidence="6">3.6.1.15</ecNumber>
        <ecNumber evidence="6">3.6.1.3</ecNumber>
    </submittedName>
</protein>
<dbReference type="PANTHER" id="PTHR42734:SF6">
    <property type="entry name" value="MOLYBDATE IMPORT ATP-BINDING PROTEIN MOLC"/>
    <property type="match status" value="1"/>
</dbReference>
<keyword evidence="7" id="KW-1185">Reference proteome</keyword>
<reference evidence="6 7" key="1">
    <citation type="submission" date="2016-04" db="EMBL/GenBank/DDBJ databases">
        <title>ATOL: Assembling a taxonomically balanced genome-scale reconstruction of the evolutionary history of the Enterobacteriaceae.</title>
        <authorList>
            <person name="Plunkett G.III."/>
            <person name="Neeno-Eckwall E.C."/>
            <person name="Glasner J.D."/>
            <person name="Perna N.T."/>
        </authorList>
    </citation>
    <scope>NUCLEOTIDE SEQUENCE [LARGE SCALE GENOMIC DNA]</scope>
    <source>
        <strain evidence="6 7">ATCC 700826</strain>
    </source>
</reference>
<accession>A0AAJ3HPT3</accession>
<dbReference type="Pfam" id="PF00005">
    <property type="entry name" value="ABC_tran"/>
    <property type="match status" value="1"/>
</dbReference>
<organism evidence="6 7">
    <name type="scientific">Proteus hauseri ATCC 700826</name>
    <dbReference type="NCBI Taxonomy" id="1354271"/>
    <lineage>
        <taxon>Bacteria</taxon>
        <taxon>Pseudomonadati</taxon>
        <taxon>Pseudomonadota</taxon>
        <taxon>Gammaproteobacteria</taxon>
        <taxon>Enterobacterales</taxon>
        <taxon>Morganellaceae</taxon>
        <taxon>Proteus</taxon>
    </lineage>
</organism>
<dbReference type="InterPro" id="IPR017871">
    <property type="entry name" value="ABC_transporter-like_CS"/>
</dbReference>
<evidence type="ECO:0000259" key="5">
    <source>
        <dbReference type="PROSITE" id="PS50893"/>
    </source>
</evidence>
<evidence type="ECO:0000256" key="4">
    <source>
        <dbReference type="ARBA" id="ARBA00022840"/>
    </source>
</evidence>
<dbReference type="EC" id="3.6.1.3" evidence="6"/>
<evidence type="ECO:0000256" key="3">
    <source>
        <dbReference type="ARBA" id="ARBA00022741"/>
    </source>
</evidence>
<keyword evidence="2" id="KW-0813">Transport</keyword>
<dbReference type="RefSeq" id="WP_064721213.1">
    <property type="nucleotide sequence ID" value="NZ_LXEV01000036.1"/>
</dbReference>
<keyword evidence="6" id="KW-0378">Hydrolase</keyword>
<keyword evidence="4 6" id="KW-0067">ATP-binding</keyword>
<comment type="similarity">
    <text evidence="1">Belongs to the ABC transporter superfamily.</text>
</comment>
<dbReference type="AlphaFoldDB" id="A0AAJ3HPT3"/>